<feature type="compositionally biased region" description="Low complexity" evidence="3">
    <location>
        <begin position="454"/>
        <end position="467"/>
    </location>
</feature>
<feature type="compositionally biased region" description="Acidic residues" evidence="3">
    <location>
        <begin position="340"/>
        <end position="354"/>
    </location>
</feature>
<feature type="region of interest" description="Disordered" evidence="3">
    <location>
        <begin position="543"/>
        <end position="563"/>
    </location>
</feature>
<accession>A0A6M3YQB6</accession>
<dbReference type="InterPro" id="IPR043504">
    <property type="entry name" value="Peptidase_S1_PA_chymotrypsin"/>
</dbReference>
<protein>
    <submittedName>
        <fullName evidence="5">Uncharacterized protein</fullName>
    </submittedName>
</protein>
<keyword evidence="4" id="KW-0812">Transmembrane</keyword>
<evidence type="ECO:0000256" key="2">
    <source>
        <dbReference type="ARBA" id="ARBA00022801"/>
    </source>
</evidence>
<name>A0A6M3YQB6_9VIRU</name>
<feature type="region of interest" description="Disordered" evidence="3">
    <location>
        <begin position="447"/>
        <end position="480"/>
    </location>
</feature>
<keyword evidence="2" id="KW-0378">Hydrolase</keyword>
<keyword evidence="1" id="KW-0645">Protease</keyword>
<dbReference type="EMBL" id="MT138163">
    <property type="protein sequence ID" value="QJI53808.1"/>
    <property type="molecule type" value="Genomic_RNA"/>
</dbReference>
<feature type="transmembrane region" description="Helical" evidence="4">
    <location>
        <begin position="106"/>
        <end position="125"/>
    </location>
</feature>
<dbReference type="GO" id="GO:0006508">
    <property type="term" value="P:proteolysis"/>
    <property type="evidence" value="ECO:0007669"/>
    <property type="project" value="UniProtKB-KW"/>
</dbReference>
<evidence type="ECO:0000256" key="3">
    <source>
        <dbReference type="SAM" id="MobiDB-lite"/>
    </source>
</evidence>
<organism evidence="5">
    <name type="scientific">Solemoviridae sp</name>
    <dbReference type="NCBI Taxonomy" id="2715208"/>
    <lineage>
        <taxon>Viruses</taxon>
        <taxon>Riboviria</taxon>
        <taxon>Orthornavirae</taxon>
        <taxon>Pisuviricota</taxon>
        <taxon>Pisoniviricetes</taxon>
        <taxon>Sobelivirales</taxon>
        <taxon>Solemoviridae</taxon>
    </lineage>
</organism>
<reference evidence="5" key="1">
    <citation type="submission" date="2020-01" db="EMBL/GenBank/DDBJ databases">
        <title>Viral genomes from wild and zoo birds in China.</title>
        <authorList>
            <person name="Lu J."/>
            <person name="Shan T."/>
            <person name="Yang S."/>
            <person name="Zhang W."/>
        </authorList>
    </citation>
    <scope>NUCLEOTIDE SEQUENCE</scope>
    <source>
        <strain evidence="5">Bsk136shi07</strain>
    </source>
</reference>
<keyword evidence="4" id="KW-1133">Transmembrane helix</keyword>
<proteinExistence type="predicted"/>
<evidence type="ECO:0000313" key="5">
    <source>
        <dbReference type="EMBL" id="QJI53808.1"/>
    </source>
</evidence>
<evidence type="ECO:0000256" key="1">
    <source>
        <dbReference type="ARBA" id="ARBA00022670"/>
    </source>
</evidence>
<dbReference type="InterPro" id="IPR009003">
    <property type="entry name" value="Peptidase_S1_PA"/>
</dbReference>
<sequence length="563" mass="63298">MSHSYRKLRSICDSNSCYTMLEFDWSVAGLVLGTSLTTATTLAFLLWVIRAWCRRCERRAYEEAQEALLCMPESMRLGSDLVTDPPSRYEWLIGVYSVNTRTNNKVFLASGVILNGFFITCHHAIAEENHDNLYVRTHDNQFHKAPLWSEVEADIVAANAAPGYKSAKVRPLGSPTHAKVLSAKASQNSSFGVLKHERDMCGGRLSYTGSTVAGFSGSPYTNGQQVLGVHLGGGSQGNYGVSASLIYAATTKLRKPESSELMALTRALRTAKRSDVFLDVGQDDVRVDVNGRFFYLSVEEFDRITEEEEFLDHFLEEPLDEEGPRRYRKNWKERQRYSEEPDYEPEGTHEDEGEAPFLGQTPPPVSDTGALSVVTDTLHTLTSTMESMRISMEAAIAGLQAQQELLQRAFMSTQSDVERQLQQCNSQMQTNLNMFEQRLTMLTTSHREGPSSQEIPTSTSISVPSSEPLTPRVAQASEPSRPMQPLVMHWDGMESDLQKYIEWRSSRDLSSPDFVIWREEFLTSLGLTTEQKKALISRFKNLKEHSRAKRNRKPLQLTTSSSS</sequence>
<feature type="region of interest" description="Disordered" evidence="3">
    <location>
        <begin position="333"/>
        <end position="370"/>
    </location>
</feature>
<feature type="transmembrane region" description="Helical" evidence="4">
    <location>
        <begin position="25"/>
        <end position="49"/>
    </location>
</feature>
<dbReference type="SUPFAM" id="SSF50494">
    <property type="entry name" value="Trypsin-like serine proteases"/>
    <property type="match status" value="1"/>
</dbReference>
<keyword evidence="4" id="KW-0472">Membrane</keyword>
<dbReference type="Gene3D" id="2.40.10.10">
    <property type="entry name" value="Trypsin-like serine proteases"/>
    <property type="match status" value="1"/>
</dbReference>
<dbReference type="GO" id="GO:0008233">
    <property type="term" value="F:peptidase activity"/>
    <property type="evidence" value="ECO:0007669"/>
    <property type="project" value="UniProtKB-KW"/>
</dbReference>
<evidence type="ECO:0000256" key="4">
    <source>
        <dbReference type="SAM" id="Phobius"/>
    </source>
</evidence>